<evidence type="ECO:0000313" key="3">
    <source>
        <dbReference type="Proteomes" id="UP000482155"/>
    </source>
</evidence>
<proteinExistence type="predicted"/>
<reference evidence="2 3" key="1">
    <citation type="submission" date="2020-02" db="EMBL/GenBank/DDBJ databases">
        <authorList>
            <person name="Kim M.K."/>
        </authorList>
    </citation>
    <scope>NUCLEOTIDE SEQUENCE [LARGE SCALE GENOMIC DNA]</scope>
    <source>
        <strain evidence="2 3">17J57-3</strain>
    </source>
</reference>
<organism evidence="2 3">
    <name type="scientific">Noviherbaspirillum galbum</name>
    <dbReference type="NCBI Taxonomy" id="2709383"/>
    <lineage>
        <taxon>Bacteria</taxon>
        <taxon>Pseudomonadati</taxon>
        <taxon>Pseudomonadota</taxon>
        <taxon>Betaproteobacteria</taxon>
        <taxon>Burkholderiales</taxon>
        <taxon>Oxalobacteraceae</taxon>
        <taxon>Noviherbaspirillum</taxon>
    </lineage>
</organism>
<protein>
    <submittedName>
        <fullName evidence="2">Uncharacterized protein</fullName>
    </submittedName>
</protein>
<keyword evidence="1" id="KW-0472">Membrane</keyword>
<keyword evidence="3" id="KW-1185">Reference proteome</keyword>
<feature type="transmembrane region" description="Helical" evidence="1">
    <location>
        <begin position="27"/>
        <end position="46"/>
    </location>
</feature>
<evidence type="ECO:0000256" key="1">
    <source>
        <dbReference type="SAM" id="Phobius"/>
    </source>
</evidence>
<dbReference type="AlphaFoldDB" id="A0A6B3STT9"/>
<dbReference type="EMBL" id="JAAIVB010000055">
    <property type="protein sequence ID" value="NEX62785.1"/>
    <property type="molecule type" value="Genomic_DNA"/>
</dbReference>
<comment type="caution">
    <text evidence="2">The sequence shown here is derived from an EMBL/GenBank/DDBJ whole genome shotgun (WGS) entry which is preliminary data.</text>
</comment>
<sequence>MANADGIDPRERDQIAATGDFYRRSTMGTYGAAILTGGIAVLSYFYA</sequence>
<keyword evidence="1" id="KW-0812">Transmembrane</keyword>
<keyword evidence="1" id="KW-1133">Transmembrane helix</keyword>
<gene>
    <name evidence="2" type="ORF">G3574_17005</name>
</gene>
<accession>A0A6B3STT9</accession>
<evidence type="ECO:0000313" key="2">
    <source>
        <dbReference type="EMBL" id="NEX62785.1"/>
    </source>
</evidence>
<dbReference type="RefSeq" id="WP_163965659.1">
    <property type="nucleotide sequence ID" value="NZ_JAAIVB010000055.1"/>
</dbReference>
<dbReference type="Proteomes" id="UP000482155">
    <property type="component" value="Unassembled WGS sequence"/>
</dbReference>
<name>A0A6B3STT9_9BURK</name>